<dbReference type="Pfam" id="PF07160">
    <property type="entry name" value="SKA1"/>
    <property type="match status" value="1"/>
</dbReference>
<dbReference type="GO" id="GO:0072686">
    <property type="term" value="C:mitotic spindle"/>
    <property type="evidence" value="ECO:0007669"/>
    <property type="project" value="TreeGrafter"/>
</dbReference>
<evidence type="ECO:0000256" key="1">
    <source>
        <dbReference type="ARBA" id="ARBA00006836"/>
    </source>
</evidence>
<dbReference type="PANTHER" id="PTHR28573:SF1">
    <property type="entry name" value="SPINDLE AND KINETOCHORE-ASSOCIATED PROTEIN 1"/>
    <property type="match status" value="1"/>
</dbReference>
<dbReference type="GO" id="GO:0000278">
    <property type="term" value="P:mitotic cell cycle"/>
    <property type="evidence" value="ECO:0007669"/>
    <property type="project" value="TreeGrafter"/>
</dbReference>
<dbReference type="GO" id="GO:0051301">
    <property type="term" value="P:cell division"/>
    <property type="evidence" value="ECO:0007669"/>
    <property type="project" value="InterPro"/>
</dbReference>
<evidence type="ECO:0000256" key="2">
    <source>
        <dbReference type="ARBA" id="ARBA00047182"/>
    </source>
</evidence>
<dbReference type="RefSeq" id="XP_003748210.1">
    <property type="nucleotide sequence ID" value="XM_003748162.1"/>
</dbReference>
<dbReference type="AlphaFoldDB" id="A0AAJ6QYL5"/>
<name>A0AAJ6QYL5_9ACAR</name>
<protein>
    <recommendedName>
        <fullName evidence="2">SKA complex subunit 1</fullName>
    </recommendedName>
    <alternativeName>
        <fullName evidence="3">Spindle and kinetochore-associated protein 1</fullName>
    </alternativeName>
</protein>
<dbReference type="GO" id="GO:0000940">
    <property type="term" value="C:outer kinetochore"/>
    <property type="evidence" value="ECO:0007669"/>
    <property type="project" value="TreeGrafter"/>
</dbReference>
<feature type="region of interest" description="Disordered" evidence="4">
    <location>
        <begin position="131"/>
        <end position="174"/>
    </location>
</feature>
<dbReference type="InterPro" id="IPR042031">
    <property type="entry name" value="SKA1_MBD_sf"/>
</dbReference>
<evidence type="ECO:0000313" key="6">
    <source>
        <dbReference type="RefSeq" id="XP_003748210.1"/>
    </source>
</evidence>
<dbReference type="InterPro" id="IPR009829">
    <property type="entry name" value="SKA1"/>
</dbReference>
<dbReference type="GO" id="GO:0007059">
    <property type="term" value="P:chromosome segregation"/>
    <property type="evidence" value="ECO:0007669"/>
    <property type="project" value="InterPro"/>
</dbReference>
<evidence type="ECO:0000313" key="5">
    <source>
        <dbReference type="Proteomes" id="UP000694867"/>
    </source>
</evidence>
<comment type="similarity">
    <text evidence="1">Belongs to the SKA1 family.</text>
</comment>
<keyword evidence="5" id="KW-1185">Reference proteome</keyword>
<dbReference type="PANTHER" id="PTHR28573">
    <property type="entry name" value="SPINDLE AND KINETOCHORE-ASSOCIATED PROTEIN 1"/>
    <property type="match status" value="1"/>
</dbReference>
<organism evidence="5 6">
    <name type="scientific">Galendromus occidentalis</name>
    <name type="common">western predatory mite</name>
    <dbReference type="NCBI Taxonomy" id="34638"/>
    <lineage>
        <taxon>Eukaryota</taxon>
        <taxon>Metazoa</taxon>
        <taxon>Ecdysozoa</taxon>
        <taxon>Arthropoda</taxon>
        <taxon>Chelicerata</taxon>
        <taxon>Arachnida</taxon>
        <taxon>Acari</taxon>
        <taxon>Parasitiformes</taxon>
        <taxon>Mesostigmata</taxon>
        <taxon>Gamasina</taxon>
        <taxon>Phytoseioidea</taxon>
        <taxon>Phytoseiidae</taxon>
        <taxon>Typhlodrominae</taxon>
        <taxon>Galendromus</taxon>
    </lineage>
</organism>
<dbReference type="GeneID" id="100908048"/>
<sequence>MNQFAMASDRENGKPSAQKNVLSSYGDIGDLQRLTSEFAVITRLCQGVSREPPDENTAAELKNELLAAEAALQSLSHVTAEASSLKAELKEMMNYVKEVIPQNIETYLLNVAATLDTMSRIENADSARALPREVTHGQPTERGNNASAGGLGIQSRNIEEEQSEETRSLKACSNKETELTPVTLQEFRSVPAHIRGRLTMDKINETLHMLRDVMQLKYRLLKKRKGLTLLEKDALLRMKSEIVPAVKECRFVSEADVVFFKKKKLAKSNMDHLIVLRHLQKIRENRDMNVLRIVFK</sequence>
<accession>A0AAJ6QYL5</accession>
<proteinExistence type="inferred from homology"/>
<feature type="region of interest" description="Disordered" evidence="4">
    <location>
        <begin position="1"/>
        <end position="21"/>
    </location>
</feature>
<dbReference type="Gene3D" id="1.10.10.1890">
    <property type="entry name" value="Ska1 microtubule binding domain-like"/>
    <property type="match status" value="1"/>
</dbReference>
<evidence type="ECO:0000256" key="4">
    <source>
        <dbReference type="SAM" id="MobiDB-lite"/>
    </source>
</evidence>
<gene>
    <name evidence="6" type="primary">LOC100908048</name>
</gene>
<dbReference type="GO" id="GO:0031110">
    <property type="term" value="P:regulation of microtubule polymerization or depolymerization"/>
    <property type="evidence" value="ECO:0007669"/>
    <property type="project" value="TreeGrafter"/>
</dbReference>
<reference evidence="6" key="1">
    <citation type="submission" date="2025-08" db="UniProtKB">
        <authorList>
            <consortium name="RefSeq"/>
        </authorList>
    </citation>
    <scope>IDENTIFICATION</scope>
</reference>
<evidence type="ECO:0000256" key="3">
    <source>
        <dbReference type="ARBA" id="ARBA00047202"/>
    </source>
</evidence>
<dbReference type="Proteomes" id="UP000694867">
    <property type="component" value="Unplaced"/>
</dbReference>
<dbReference type="KEGG" id="goe:100908048"/>
<feature type="compositionally biased region" description="Basic and acidic residues" evidence="4">
    <location>
        <begin position="164"/>
        <end position="174"/>
    </location>
</feature>
<dbReference type="GO" id="GO:0008017">
    <property type="term" value="F:microtubule binding"/>
    <property type="evidence" value="ECO:0007669"/>
    <property type="project" value="InterPro"/>
</dbReference>
<dbReference type="GO" id="GO:0005876">
    <property type="term" value="C:spindle microtubule"/>
    <property type="evidence" value="ECO:0007669"/>
    <property type="project" value="TreeGrafter"/>
</dbReference>
<feature type="compositionally biased region" description="Polar residues" evidence="4">
    <location>
        <begin position="137"/>
        <end position="147"/>
    </location>
</feature>